<feature type="compositionally biased region" description="Basic and acidic residues" evidence="1">
    <location>
        <begin position="355"/>
        <end position="381"/>
    </location>
</feature>
<feature type="chain" id="PRO_5035448269" evidence="2">
    <location>
        <begin position="18"/>
        <end position="633"/>
    </location>
</feature>
<sequence>MALLLFFVVLSTPGVLAQFSIQGCPMWGCSSQGTFSILMDNPPMENVSVLWKKDSTGEGQELPPPQGCASDGDNAVCLVPGATSNEVGFEASTGDLVFADKELRDPTVPVIALGGLTFSMDKGHLQCRIPNGTVCGKSIPLKDFPGVYNLVVSDDGFLLITVPIWGLLVVYLTAGIPHASIYLDQTVAGVNGTFLPVAQPVIDGRRAYFLTKFGPSHWEKPYPGPYPLEYRVYRVDLTTQMAPRMVIRWYYPLVPNSQDRLVPKEPVIVDDSNYNSDASGDSSGDSSTQEYLKHAKWEWLPGLGNDEQVEHRKLFESEYLSSRKGKGNDQSKRVGEQTLVDSFWNDITKFLDRSNGEDLKSNQKDYKQESKETFGFRDKQNQEPPKNDPFNIYHNLLLADNGRIYVSFIAKDMGNEQAVFPQLFLFEESPKEGEPPTVVKTVSDSVASLAMRQEISYQDTVERTKGDTKQEISTKDIPFGPLLDSEDKRYLWSLMSNDVLVALDPDDLSYTRTGNLSEIIGTKLNVTSKIMVLWSGGSTTKAKEVLVFGVTFKSPPGWRNMKTGQEHSSEHKKLESDSLNYVVAVDQYLNLLWKLAVPDDSPVVGQMAGYSGPSDDGLVIATSAKGTVFAIKG</sequence>
<proteinExistence type="predicted"/>
<reference evidence="3" key="1">
    <citation type="submission" date="2022-01" db="EMBL/GenBank/DDBJ databases">
        <authorList>
            <person name="Braso-Vives M."/>
        </authorList>
    </citation>
    <scope>NUCLEOTIDE SEQUENCE</scope>
</reference>
<keyword evidence="2" id="KW-0732">Signal</keyword>
<organism evidence="3 4">
    <name type="scientific">Branchiostoma lanceolatum</name>
    <name type="common">Common lancelet</name>
    <name type="synonym">Amphioxus lanceolatum</name>
    <dbReference type="NCBI Taxonomy" id="7740"/>
    <lineage>
        <taxon>Eukaryota</taxon>
        <taxon>Metazoa</taxon>
        <taxon>Chordata</taxon>
        <taxon>Cephalochordata</taxon>
        <taxon>Leptocardii</taxon>
        <taxon>Amphioxiformes</taxon>
        <taxon>Branchiostomatidae</taxon>
        <taxon>Branchiostoma</taxon>
    </lineage>
</organism>
<feature type="signal peptide" evidence="2">
    <location>
        <begin position="1"/>
        <end position="17"/>
    </location>
</feature>
<dbReference type="EMBL" id="OV696688">
    <property type="protein sequence ID" value="CAH1257860.1"/>
    <property type="molecule type" value="Genomic_DNA"/>
</dbReference>
<evidence type="ECO:0000256" key="2">
    <source>
        <dbReference type="SAM" id="SignalP"/>
    </source>
</evidence>
<accession>A0A8J9ZLY7</accession>
<protein>
    <submittedName>
        <fullName evidence="3">Hypp1910 protein</fullName>
    </submittedName>
</protein>
<evidence type="ECO:0000313" key="4">
    <source>
        <dbReference type="Proteomes" id="UP000838412"/>
    </source>
</evidence>
<feature type="region of interest" description="Disordered" evidence="1">
    <location>
        <begin position="355"/>
        <end position="389"/>
    </location>
</feature>
<gene>
    <name evidence="3" type="primary">Hypp1910</name>
    <name evidence="3" type="ORF">BLAG_LOCUS15624</name>
</gene>
<dbReference type="Proteomes" id="UP000838412">
    <property type="component" value="Chromosome 3"/>
</dbReference>
<evidence type="ECO:0000256" key="1">
    <source>
        <dbReference type="SAM" id="MobiDB-lite"/>
    </source>
</evidence>
<name>A0A8J9ZLY7_BRALA</name>
<dbReference type="AlphaFoldDB" id="A0A8J9ZLY7"/>
<keyword evidence="4" id="KW-1185">Reference proteome</keyword>
<dbReference type="OrthoDB" id="6116336at2759"/>
<evidence type="ECO:0000313" key="3">
    <source>
        <dbReference type="EMBL" id="CAH1257860.1"/>
    </source>
</evidence>